<dbReference type="Proteomes" id="UP001317001">
    <property type="component" value="Chromosome"/>
</dbReference>
<keyword evidence="1 2" id="KW-0732">Signal</keyword>
<dbReference type="NCBIfam" id="TIGR04183">
    <property type="entry name" value="Por_Secre_tail"/>
    <property type="match status" value="1"/>
</dbReference>
<dbReference type="InterPro" id="IPR026444">
    <property type="entry name" value="Secre_tail"/>
</dbReference>
<accession>A0ABY5NVA4</accession>
<protein>
    <submittedName>
        <fullName evidence="4">T9SS type A sorting domain-containing protein</fullName>
    </submittedName>
</protein>
<feature type="signal peptide" evidence="2">
    <location>
        <begin position="1"/>
        <end position="20"/>
    </location>
</feature>
<reference evidence="4 5" key="1">
    <citation type="submission" date="2022-08" db="EMBL/GenBank/DDBJ databases">
        <title>Myroides zhujiangensis sp. nov., a novel bacterium isolated from sediment in the Pearl River Estuary.</title>
        <authorList>
            <person name="Cui L."/>
        </authorList>
    </citation>
    <scope>NUCLEOTIDE SEQUENCE [LARGE SCALE GENOMIC DNA]</scope>
    <source>
        <strain evidence="4 5">SCSIO 72103</strain>
    </source>
</reference>
<evidence type="ECO:0000313" key="4">
    <source>
        <dbReference type="EMBL" id="UUV22470.1"/>
    </source>
</evidence>
<evidence type="ECO:0000313" key="5">
    <source>
        <dbReference type="Proteomes" id="UP001317001"/>
    </source>
</evidence>
<gene>
    <name evidence="4" type="ORF">NPX36_05365</name>
</gene>
<organism evidence="4 5">
    <name type="scientific">Paenimyroides aestuarii</name>
    <dbReference type="NCBI Taxonomy" id="2968490"/>
    <lineage>
        <taxon>Bacteria</taxon>
        <taxon>Pseudomonadati</taxon>
        <taxon>Bacteroidota</taxon>
        <taxon>Flavobacteriia</taxon>
        <taxon>Flavobacteriales</taxon>
        <taxon>Flavobacteriaceae</taxon>
        <taxon>Paenimyroides</taxon>
    </lineage>
</organism>
<evidence type="ECO:0000256" key="1">
    <source>
        <dbReference type="ARBA" id="ARBA00022729"/>
    </source>
</evidence>
<evidence type="ECO:0000256" key="2">
    <source>
        <dbReference type="SAM" id="SignalP"/>
    </source>
</evidence>
<name>A0ABY5NVA4_9FLAO</name>
<proteinExistence type="predicted"/>
<dbReference type="EMBL" id="CP102382">
    <property type="protein sequence ID" value="UUV22470.1"/>
    <property type="molecule type" value="Genomic_DNA"/>
</dbReference>
<sequence length="358" mass="40301">MNKKLLLAATLAMCSNFLTAQVLYSQNFDNLTVGDVSTDLTGQTPGQGNWYTIYDNSSPNATPNWFQIQTEANKGKVITLQSPAPPVFGNTALQQRNIDQLINNRTQGNDVIKFEVDFYTGSQNNETIHKRVIFGIRNNNANPANSFPIVNFTLVSNTGEFLAVVNNGHSNIYTSTQEVNLGKNKQDLFLPFNTWVKCIFYADYTNKKVYFEIPSLNIVVMNDFLNLDNNPNPLNKFIPKSIMMFSDNKQLTSTNKFDNIKITALKTVPAHLLSTDNFFAEKFNIFPNPATDIVHITSMDHIVIENISIYDLNGKIIKEESYTAESDIKLNVESLQSGTYLLKLKTKHGTAIKKMIKQ</sequence>
<keyword evidence="5" id="KW-1185">Reference proteome</keyword>
<feature type="domain" description="Secretion system C-terminal sorting" evidence="3">
    <location>
        <begin position="285"/>
        <end position="356"/>
    </location>
</feature>
<feature type="chain" id="PRO_5046093558" evidence="2">
    <location>
        <begin position="21"/>
        <end position="358"/>
    </location>
</feature>
<dbReference type="Pfam" id="PF18962">
    <property type="entry name" value="Por_Secre_tail"/>
    <property type="match status" value="1"/>
</dbReference>
<dbReference type="RefSeq" id="WP_257500387.1">
    <property type="nucleotide sequence ID" value="NZ_CP102382.1"/>
</dbReference>
<evidence type="ECO:0000259" key="3">
    <source>
        <dbReference type="Pfam" id="PF18962"/>
    </source>
</evidence>